<keyword evidence="4" id="KW-1185">Reference proteome</keyword>
<name>A0A931CA51_9ACTN</name>
<dbReference type="EMBL" id="JADQTO010000013">
    <property type="protein sequence ID" value="MBG0564964.1"/>
    <property type="molecule type" value="Genomic_DNA"/>
</dbReference>
<feature type="compositionally biased region" description="Basic and acidic residues" evidence="1">
    <location>
        <begin position="185"/>
        <end position="198"/>
    </location>
</feature>
<organism evidence="3 4">
    <name type="scientific">Actinoplanes aureus</name>
    <dbReference type="NCBI Taxonomy" id="2792083"/>
    <lineage>
        <taxon>Bacteria</taxon>
        <taxon>Bacillati</taxon>
        <taxon>Actinomycetota</taxon>
        <taxon>Actinomycetes</taxon>
        <taxon>Micromonosporales</taxon>
        <taxon>Micromonosporaceae</taxon>
        <taxon>Actinoplanes</taxon>
    </lineage>
</organism>
<dbReference type="Gene3D" id="2.70.98.40">
    <property type="entry name" value="Glycoside hydrolase, family 65, N-terminal domain"/>
    <property type="match status" value="2"/>
</dbReference>
<accession>A0A931CA51</accession>
<keyword evidence="3" id="KW-0378">Hydrolase</keyword>
<feature type="non-terminal residue" evidence="3">
    <location>
        <position position="210"/>
    </location>
</feature>
<sequence length="210" mass="23094">MISEEICPAEPWQVRETRLDPDLLAQTESVFALPNGYLGLRGNLDEGEPYGIPGTYLNSFFEERPLPYPEGGYGYPEQGQTVVNVIDGKLIRRLVSFTQRSVAAVVYEVEAVDRQVRVTVQSGLEAGEEQVKVSDDPRVAAALEHPLEAVEQDAEQHGAVLLHRTRRSGLLMAAGMDHIVEARGDHQEETDVGADRARPPVGAQQAPRAR</sequence>
<feature type="domain" description="Glycoside hydrolase family 65 N-terminal" evidence="2">
    <location>
        <begin position="15"/>
        <end position="92"/>
    </location>
</feature>
<reference evidence="3" key="1">
    <citation type="submission" date="2020-11" db="EMBL/GenBank/DDBJ databases">
        <title>Isolation and identification of active actinomycetes.</title>
        <authorList>
            <person name="Sun X."/>
        </authorList>
    </citation>
    <scope>NUCLEOTIDE SEQUENCE</scope>
    <source>
        <strain evidence="3">NEAU-A11</strain>
    </source>
</reference>
<dbReference type="GO" id="GO:0030246">
    <property type="term" value="F:carbohydrate binding"/>
    <property type="evidence" value="ECO:0007669"/>
    <property type="project" value="InterPro"/>
</dbReference>
<evidence type="ECO:0000313" key="4">
    <source>
        <dbReference type="Proteomes" id="UP000598146"/>
    </source>
</evidence>
<dbReference type="SUPFAM" id="SSF74650">
    <property type="entry name" value="Galactose mutarotase-like"/>
    <property type="match status" value="1"/>
</dbReference>
<dbReference type="Proteomes" id="UP000598146">
    <property type="component" value="Unassembled WGS sequence"/>
</dbReference>
<proteinExistence type="predicted"/>
<dbReference type="GO" id="GO:0005975">
    <property type="term" value="P:carbohydrate metabolic process"/>
    <property type="evidence" value="ECO:0007669"/>
    <property type="project" value="InterPro"/>
</dbReference>
<dbReference type="Pfam" id="PF03636">
    <property type="entry name" value="Glyco_hydro_65N"/>
    <property type="match status" value="1"/>
</dbReference>
<evidence type="ECO:0000259" key="2">
    <source>
        <dbReference type="Pfam" id="PF03636"/>
    </source>
</evidence>
<protein>
    <submittedName>
        <fullName evidence="3">Family 65 glycosyl hydrolase</fullName>
    </submittedName>
</protein>
<feature type="region of interest" description="Disordered" evidence="1">
    <location>
        <begin position="185"/>
        <end position="210"/>
    </location>
</feature>
<dbReference type="InterPro" id="IPR037018">
    <property type="entry name" value="GH65_N"/>
</dbReference>
<dbReference type="InterPro" id="IPR011013">
    <property type="entry name" value="Gal_mutarotase_sf_dom"/>
</dbReference>
<dbReference type="InterPro" id="IPR005196">
    <property type="entry name" value="Glyco_hydro_65_N"/>
</dbReference>
<evidence type="ECO:0000313" key="3">
    <source>
        <dbReference type="EMBL" id="MBG0564964.1"/>
    </source>
</evidence>
<dbReference type="GO" id="GO:0016787">
    <property type="term" value="F:hydrolase activity"/>
    <property type="evidence" value="ECO:0007669"/>
    <property type="project" value="UniProtKB-KW"/>
</dbReference>
<gene>
    <name evidence="3" type="ORF">I4J89_26285</name>
</gene>
<dbReference type="AlphaFoldDB" id="A0A931CA51"/>
<comment type="caution">
    <text evidence="3">The sequence shown here is derived from an EMBL/GenBank/DDBJ whole genome shotgun (WGS) entry which is preliminary data.</text>
</comment>
<evidence type="ECO:0000256" key="1">
    <source>
        <dbReference type="SAM" id="MobiDB-lite"/>
    </source>
</evidence>